<evidence type="ECO:0000313" key="1">
    <source>
        <dbReference type="EMBL" id="RKH43409.1"/>
    </source>
</evidence>
<accession>A0A3A8NIN9</accession>
<dbReference type="Proteomes" id="UP000273405">
    <property type="component" value="Unassembled WGS sequence"/>
</dbReference>
<proteinExistence type="predicted"/>
<sequence>MLAIPFLTQLDSRAAVKGSRDPLGVQPIWSRLGRHVVGNLTTVSNSVTDFTVLLLGYYFAERVASETHVDEYVTTFLKWEQLAAYARAARNNERSFRGTERVARRLSESKTAPLGMGSDAQILSNQKIYGLWGLYSVPGKASGLLEGDPTHLTSVARDLVEQVHLPLLAKAGLRGVRTLIERLSSEHGFLDLREHGRDEALLDSIARVLGTLRAPEKALYREHLLYGGPGDREATHGLQRAFADVLESTLDDPDWRVTPESILFLAHRARAMGTAGEALANRLERIRTCELLIAPTVALFEHTLNHEGQSLQAIAQAVREHWGTAPRDTIDLGATEAIEPELRAGTGEPESGTRWMRLARALHGGDYEEAIRLVLEQNATIMKARGDAAPWARLADGKLHVNLRDDSSPRLPPGERLPLYWRHAYFIDSLRSVAFALRA</sequence>
<protein>
    <submittedName>
        <fullName evidence="1">Uncharacterized protein</fullName>
    </submittedName>
</protein>
<organism evidence="1 2">
    <name type="scientific">Corallococcus sicarius</name>
    <dbReference type="NCBI Taxonomy" id="2316726"/>
    <lineage>
        <taxon>Bacteria</taxon>
        <taxon>Pseudomonadati</taxon>
        <taxon>Myxococcota</taxon>
        <taxon>Myxococcia</taxon>
        <taxon>Myxococcales</taxon>
        <taxon>Cystobacterineae</taxon>
        <taxon>Myxococcaceae</taxon>
        <taxon>Corallococcus</taxon>
    </lineage>
</organism>
<keyword evidence="2" id="KW-1185">Reference proteome</keyword>
<gene>
    <name evidence="1" type="ORF">D7X12_13335</name>
</gene>
<evidence type="ECO:0000313" key="2">
    <source>
        <dbReference type="Proteomes" id="UP000273405"/>
    </source>
</evidence>
<dbReference type="AlphaFoldDB" id="A0A3A8NIN9"/>
<name>A0A3A8NIN9_9BACT</name>
<comment type="caution">
    <text evidence="1">The sequence shown here is derived from an EMBL/GenBank/DDBJ whole genome shotgun (WGS) entry which is preliminary data.</text>
</comment>
<dbReference type="EMBL" id="RAWG01000067">
    <property type="protein sequence ID" value="RKH43409.1"/>
    <property type="molecule type" value="Genomic_DNA"/>
</dbReference>
<reference evidence="2" key="1">
    <citation type="submission" date="2018-09" db="EMBL/GenBank/DDBJ databases">
        <authorList>
            <person name="Livingstone P.G."/>
            <person name="Whitworth D.E."/>
        </authorList>
    </citation>
    <scope>NUCLEOTIDE SEQUENCE [LARGE SCALE GENOMIC DNA]</scope>
    <source>
        <strain evidence="2">CA040B</strain>
    </source>
</reference>